<proteinExistence type="predicted"/>
<evidence type="ECO:0000313" key="12">
    <source>
        <dbReference type="EMBL" id="VDN55194.1"/>
    </source>
</evidence>
<evidence type="ECO:0000313" key="14">
    <source>
        <dbReference type="Proteomes" id="UP000274756"/>
    </source>
</evidence>
<dbReference type="Pfam" id="PF13639">
    <property type="entry name" value="zf-RING_2"/>
    <property type="match status" value="1"/>
</dbReference>
<keyword evidence="6" id="KW-0862">Zinc</keyword>
<keyword evidence="3" id="KW-0479">Metal-binding</keyword>
<evidence type="ECO:0000313" key="13">
    <source>
        <dbReference type="Proteomes" id="UP000038040"/>
    </source>
</evidence>
<gene>
    <name evidence="12" type="ORF">DME_LOCUS5167</name>
</gene>
<dbReference type="GO" id="GO:0008270">
    <property type="term" value="F:zinc ion binding"/>
    <property type="evidence" value="ECO:0007669"/>
    <property type="project" value="UniProtKB-KW"/>
</dbReference>
<name>A0A0N4U2B6_DRAME</name>
<evidence type="ECO:0000256" key="1">
    <source>
        <dbReference type="ARBA" id="ARBA00004370"/>
    </source>
</evidence>
<dbReference type="SMART" id="SM00184">
    <property type="entry name" value="RING"/>
    <property type="match status" value="1"/>
</dbReference>
<organism evidence="13 15">
    <name type="scientific">Dracunculus medinensis</name>
    <name type="common">Guinea worm</name>
    <dbReference type="NCBI Taxonomy" id="318479"/>
    <lineage>
        <taxon>Eukaryota</taxon>
        <taxon>Metazoa</taxon>
        <taxon>Ecdysozoa</taxon>
        <taxon>Nematoda</taxon>
        <taxon>Chromadorea</taxon>
        <taxon>Rhabditida</taxon>
        <taxon>Spirurina</taxon>
        <taxon>Dracunculoidea</taxon>
        <taxon>Dracunculidae</taxon>
        <taxon>Dracunculus</taxon>
    </lineage>
</organism>
<dbReference type="Gene3D" id="3.30.40.10">
    <property type="entry name" value="Zinc/RING finger domain, C3HC4 (zinc finger)"/>
    <property type="match status" value="1"/>
</dbReference>
<dbReference type="STRING" id="318479.A0A0N4U2B6"/>
<dbReference type="PANTHER" id="PTHR45931">
    <property type="entry name" value="SI:CH211-59O9.10"/>
    <property type="match status" value="1"/>
</dbReference>
<dbReference type="GO" id="GO:0016020">
    <property type="term" value="C:membrane"/>
    <property type="evidence" value="ECO:0007669"/>
    <property type="project" value="UniProtKB-SubCell"/>
</dbReference>
<evidence type="ECO:0000256" key="7">
    <source>
        <dbReference type="ARBA" id="ARBA00022989"/>
    </source>
</evidence>
<accession>A0A0N4U2B6</accession>
<dbReference type="InterPro" id="IPR013083">
    <property type="entry name" value="Znf_RING/FYVE/PHD"/>
</dbReference>
<sequence>MVKLQQQQSQSLQCGTTTFNKLSFDPATKLSLLPSAKLTNILLENIIGSNDICYQVKHHIPPKIKHSFTTFQQLITTCLNCTKCSSSLANIYRYLHEILKDVKVSLIVVIRGVNHRQINDINEEKKVRFAFIEDDAPLSLDDCQIIDGNEGDAFRYAHAKDRLQRRLFNAAKKALTRIPTRQLRQDDKDLDSDCPVCIDPYRSGDLVRCLPCRHVFHKMCVDPWLLEHRTCPMCKSDILKAFGYHVSLNRRTPVNNQIEESQVVANDRLNVDVHSTGSESIFPFTNHNDLQEPFSFTPSVSSQLVQQVMHSSNASAFSIIPLTVHNVPLSTSRNLQTSIQRGNFLSLIL</sequence>
<dbReference type="OrthoDB" id="5357315at2759"/>
<protein>
    <submittedName>
        <fullName evidence="15">RING-type domain-containing protein</fullName>
    </submittedName>
</protein>
<dbReference type="GO" id="GO:0006511">
    <property type="term" value="P:ubiquitin-dependent protein catabolic process"/>
    <property type="evidence" value="ECO:0007669"/>
    <property type="project" value="TreeGrafter"/>
</dbReference>
<keyword evidence="2" id="KW-0812">Transmembrane</keyword>
<evidence type="ECO:0000313" key="15">
    <source>
        <dbReference type="WBParaSite" id="DME_0000080701-mRNA-1"/>
    </source>
</evidence>
<keyword evidence="4" id="KW-0732">Signal</keyword>
<evidence type="ECO:0000256" key="5">
    <source>
        <dbReference type="ARBA" id="ARBA00022771"/>
    </source>
</evidence>
<dbReference type="FunFam" id="3.30.40.10:FF:000009">
    <property type="entry name" value="E3 ubiquitin-protein ligase RNF130"/>
    <property type="match status" value="1"/>
</dbReference>
<dbReference type="EMBL" id="UYYG01001151">
    <property type="protein sequence ID" value="VDN55194.1"/>
    <property type="molecule type" value="Genomic_DNA"/>
</dbReference>
<comment type="subcellular location">
    <subcellularLocation>
        <location evidence="1">Membrane</location>
    </subcellularLocation>
</comment>
<dbReference type="SUPFAM" id="SSF57850">
    <property type="entry name" value="RING/U-box"/>
    <property type="match status" value="1"/>
</dbReference>
<dbReference type="GO" id="GO:0045893">
    <property type="term" value="P:positive regulation of DNA-templated transcription"/>
    <property type="evidence" value="ECO:0007669"/>
    <property type="project" value="TreeGrafter"/>
</dbReference>
<dbReference type="WBParaSite" id="DME_0000080701-mRNA-1">
    <property type="protein sequence ID" value="DME_0000080701-mRNA-1"/>
    <property type="gene ID" value="DME_0000080701"/>
</dbReference>
<evidence type="ECO:0000256" key="10">
    <source>
        <dbReference type="PROSITE-ProRule" id="PRU00175"/>
    </source>
</evidence>
<evidence type="ECO:0000256" key="9">
    <source>
        <dbReference type="ARBA" id="ARBA00023180"/>
    </source>
</evidence>
<feature type="domain" description="RING-type" evidence="11">
    <location>
        <begin position="194"/>
        <end position="235"/>
    </location>
</feature>
<keyword evidence="5 10" id="KW-0863">Zinc-finger</keyword>
<keyword evidence="14" id="KW-1185">Reference proteome</keyword>
<dbReference type="PROSITE" id="PS50089">
    <property type="entry name" value="ZF_RING_2"/>
    <property type="match status" value="1"/>
</dbReference>
<dbReference type="GO" id="GO:0005634">
    <property type="term" value="C:nucleus"/>
    <property type="evidence" value="ECO:0007669"/>
    <property type="project" value="TreeGrafter"/>
</dbReference>
<reference evidence="12 14" key="2">
    <citation type="submission" date="2018-11" db="EMBL/GenBank/DDBJ databases">
        <authorList>
            <consortium name="Pathogen Informatics"/>
        </authorList>
    </citation>
    <scope>NUCLEOTIDE SEQUENCE [LARGE SCALE GENOMIC DNA]</scope>
</reference>
<evidence type="ECO:0000259" key="11">
    <source>
        <dbReference type="PROSITE" id="PS50089"/>
    </source>
</evidence>
<dbReference type="InterPro" id="IPR001841">
    <property type="entry name" value="Znf_RING"/>
</dbReference>
<keyword evidence="7" id="KW-1133">Transmembrane helix</keyword>
<dbReference type="Proteomes" id="UP000274756">
    <property type="component" value="Unassembled WGS sequence"/>
</dbReference>
<evidence type="ECO:0000256" key="4">
    <source>
        <dbReference type="ARBA" id="ARBA00022729"/>
    </source>
</evidence>
<evidence type="ECO:0000256" key="6">
    <source>
        <dbReference type="ARBA" id="ARBA00022833"/>
    </source>
</evidence>
<dbReference type="InterPro" id="IPR051834">
    <property type="entry name" value="RING_finger_E3_ligase"/>
</dbReference>
<reference evidence="15" key="1">
    <citation type="submission" date="2017-02" db="UniProtKB">
        <authorList>
            <consortium name="WormBaseParasite"/>
        </authorList>
    </citation>
    <scope>IDENTIFICATION</scope>
</reference>
<evidence type="ECO:0000256" key="8">
    <source>
        <dbReference type="ARBA" id="ARBA00023136"/>
    </source>
</evidence>
<dbReference type="AlphaFoldDB" id="A0A0N4U2B6"/>
<evidence type="ECO:0000256" key="2">
    <source>
        <dbReference type="ARBA" id="ARBA00022692"/>
    </source>
</evidence>
<dbReference type="Proteomes" id="UP000038040">
    <property type="component" value="Unplaced"/>
</dbReference>
<dbReference type="GO" id="GO:0061630">
    <property type="term" value="F:ubiquitin protein ligase activity"/>
    <property type="evidence" value="ECO:0007669"/>
    <property type="project" value="TreeGrafter"/>
</dbReference>
<dbReference type="PANTHER" id="PTHR45931:SF21">
    <property type="entry name" value="RING FINGER PROTEIN 130"/>
    <property type="match status" value="1"/>
</dbReference>
<evidence type="ECO:0000256" key="3">
    <source>
        <dbReference type="ARBA" id="ARBA00022723"/>
    </source>
</evidence>
<keyword evidence="9" id="KW-0325">Glycoprotein</keyword>
<dbReference type="GO" id="GO:0016567">
    <property type="term" value="P:protein ubiquitination"/>
    <property type="evidence" value="ECO:0007669"/>
    <property type="project" value="TreeGrafter"/>
</dbReference>
<keyword evidence="8" id="KW-0472">Membrane</keyword>